<dbReference type="VEuPathDB" id="ToxoDB:NCLIV_043570"/>
<dbReference type="FunCoup" id="F0VCG8">
    <property type="interactions" value="36"/>
</dbReference>
<evidence type="ECO:0000256" key="8">
    <source>
        <dbReference type="SAM" id="MobiDB-lite"/>
    </source>
</evidence>
<organism evidence="10 11">
    <name type="scientific">Neospora caninum (strain Liverpool)</name>
    <dbReference type="NCBI Taxonomy" id="572307"/>
    <lineage>
        <taxon>Eukaryota</taxon>
        <taxon>Sar</taxon>
        <taxon>Alveolata</taxon>
        <taxon>Apicomplexa</taxon>
        <taxon>Conoidasida</taxon>
        <taxon>Coccidia</taxon>
        <taxon>Eucoccidiorida</taxon>
        <taxon>Eimeriorina</taxon>
        <taxon>Sarcocystidae</taxon>
        <taxon>Neospora</taxon>
    </lineage>
</organism>
<evidence type="ECO:0000256" key="7">
    <source>
        <dbReference type="PROSITE-ProRule" id="PRU10141"/>
    </source>
</evidence>
<evidence type="ECO:0000313" key="10">
    <source>
        <dbReference type="EMBL" id="CBZ51290.1"/>
    </source>
</evidence>
<evidence type="ECO:0000256" key="4">
    <source>
        <dbReference type="ARBA" id="ARBA00022777"/>
    </source>
</evidence>
<dbReference type="EMBL" id="FR823385">
    <property type="protein sequence ID" value="CBZ51290.1"/>
    <property type="molecule type" value="Genomic_DNA"/>
</dbReference>
<feature type="region of interest" description="Disordered" evidence="8">
    <location>
        <begin position="56"/>
        <end position="86"/>
    </location>
</feature>
<gene>
    <name evidence="10" type="ORF">NCLIV_043570</name>
</gene>
<evidence type="ECO:0000256" key="3">
    <source>
        <dbReference type="ARBA" id="ARBA00022741"/>
    </source>
</evidence>
<keyword evidence="5 6" id="KW-0067">ATP-binding</keyword>
<dbReference type="eggNOG" id="KOG0580">
    <property type="taxonomic scope" value="Eukaryota"/>
</dbReference>
<evidence type="ECO:0000256" key="1">
    <source>
        <dbReference type="ARBA" id="ARBA00022527"/>
    </source>
</evidence>
<evidence type="ECO:0000259" key="9">
    <source>
        <dbReference type="PROSITE" id="PS50011"/>
    </source>
</evidence>
<dbReference type="InterPro" id="IPR011009">
    <property type="entry name" value="Kinase-like_dom_sf"/>
</dbReference>
<dbReference type="PROSITE" id="PS50011">
    <property type="entry name" value="PROTEIN_KINASE_DOM"/>
    <property type="match status" value="1"/>
</dbReference>
<feature type="domain" description="Protein kinase" evidence="9">
    <location>
        <begin position="247"/>
        <end position="529"/>
    </location>
</feature>
<dbReference type="Proteomes" id="UP000007494">
    <property type="component" value="Chromosome IX"/>
</dbReference>
<dbReference type="RefSeq" id="XP_003881323.1">
    <property type="nucleotide sequence ID" value="XM_003881274.1"/>
</dbReference>
<feature type="region of interest" description="Disordered" evidence="8">
    <location>
        <begin position="124"/>
        <end position="169"/>
    </location>
</feature>
<dbReference type="SUPFAM" id="SSF56112">
    <property type="entry name" value="Protein kinase-like (PK-like)"/>
    <property type="match status" value="1"/>
</dbReference>
<dbReference type="OrthoDB" id="345735at2759"/>
<protein>
    <submittedName>
        <fullName evidence="10">Putative PEK kinase</fullName>
    </submittedName>
</protein>
<dbReference type="GeneID" id="13440275"/>
<feature type="binding site" evidence="6">
    <location>
        <begin position="390"/>
        <end position="391"/>
    </location>
    <ligand>
        <name>ATP</name>
        <dbReference type="ChEBI" id="CHEBI:30616"/>
    </ligand>
</feature>
<dbReference type="Pfam" id="PF00069">
    <property type="entry name" value="Pkinase"/>
    <property type="match status" value="2"/>
</dbReference>
<dbReference type="GO" id="GO:0004674">
    <property type="term" value="F:protein serine/threonine kinase activity"/>
    <property type="evidence" value="ECO:0007669"/>
    <property type="project" value="UniProtKB-KW"/>
</dbReference>
<keyword evidence="3 6" id="KW-0547">Nucleotide-binding</keyword>
<evidence type="ECO:0000256" key="2">
    <source>
        <dbReference type="ARBA" id="ARBA00022679"/>
    </source>
</evidence>
<dbReference type="PROSITE" id="PS00107">
    <property type="entry name" value="PROTEIN_KINASE_ATP"/>
    <property type="match status" value="1"/>
</dbReference>
<dbReference type="Gene3D" id="1.10.510.10">
    <property type="entry name" value="Transferase(Phosphotransferase) domain 1"/>
    <property type="match status" value="1"/>
</dbReference>
<sequence length="570" mass="61986">MLVSKYATAGGQAEVSSGAFRMAKASGPTLTRGAKGGECRDPARYDSSLKAASSFMASPSKLERTTGWPEPPAAWLPSAETTKAEEGKDAAGAFNWGFSRHEGRETPRDFAAGGCRLQAANRNEHGASQHLPSQGDSQGLGAPDLSGGTKVKRGDEAERTRVNGDGCRVSPKGENVDVNYTSHASSKSGVNASFVGLKGVGGDAASGLLAPQKMDKPSGNNSCASAVYADLSLVCPLHAYRFCLRDFDFGGFLGDGAHGCVFVARERRSGFVCVLKCITKAHLVRGGNEALLKKEVELQAHLKHPHICCMYTWFQTSSAIFLVMEYCLKGDLFALLDKTTFGFDERTVAKWRNGVRGSATIGGGIPCGRVFSPHPGLRTKHAQVFFVFQENVLVDHTDKLKLADFGLSAHIGGEHRKRGVSINRGTCGDNVCSFDEKSDIWTIGILGFELFFKFPPFGSQCHIDEETVMQNIRNKHWSERVEQEALRDPRVNEKLLSMSDDFKAFLSACLNKKASLRPTAEALLEFPFLQKNNPEVVNSVHFLQQPRHQQGHKGFNQPAGPWQTPRPTCC</sequence>
<proteinExistence type="predicted"/>
<dbReference type="InterPro" id="IPR000719">
    <property type="entry name" value="Prot_kinase_dom"/>
</dbReference>
<feature type="region of interest" description="Disordered" evidence="8">
    <location>
        <begin position="550"/>
        <end position="570"/>
    </location>
</feature>
<reference evidence="11" key="1">
    <citation type="journal article" date="2012" name="PLoS Pathog.">
        <title>Comparative genomics of the apicomplexan parasites Toxoplasma gondii and Neospora caninum: Coccidia differing in host range and transmission strategy.</title>
        <authorList>
            <person name="Reid A.J."/>
            <person name="Vermont S.J."/>
            <person name="Cotton J.A."/>
            <person name="Harris D."/>
            <person name="Hill-Cawthorne G.A."/>
            <person name="Konen-Waisman S."/>
            <person name="Latham S.M."/>
            <person name="Mourier T."/>
            <person name="Norton R."/>
            <person name="Quail M.A."/>
            <person name="Sanders M."/>
            <person name="Shanmugam D."/>
            <person name="Sohal A."/>
            <person name="Wasmuth J.D."/>
            <person name="Brunk B."/>
            <person name="Grigg M.E."/>
            <person name="Howard J.C."/>
            <person name="Parkinson J."/>
            <person name="Roos D.S."/>
            <person name="Trees A.J."/>
            <person name="Berriman M."/>
            <person name="Pain A."/>
            <person name="Wastling J.M."/>
        </authorList>
    </citation>
    <scope>NUCLEOTIDE SEQUENCE [LARGE SCALE GENOMIC DNA]</scope>
    <source>
        <strain evidence="11">Liverpool</strain>
    </source>
</reference>
<keyword evidence="11" id="KW-1185">Reference proteome</keyword>
<dbReference type="InterPro" id="IPR030616">
    <property type="entry name" value="Aur-like"/>
</dbReference>
<dbReference type="Gene3D" id="3.30.200.20">
    <property type="entry name" value="Phosphorylase Kinase, domain 1"/>
    <property type="match status" value="1"/>
</dbReference>
<feature type="compositionally biased region" description="Basic and acidic residues" evidence="8">
    <location>
        <begin position="152"/>
        <end position="162"/>
    </location>
</feature>
<keyword evidence="2" id="KW-0808">Transferase</keyword>
<evidence type="ECO:0000313" key="11">
    <source>
        <dbReference type="Proteomes" id="UP000007494"/>
    </source>
</evidence>
<keyword evidence="4 10" id="KW-0418">Kinase</keyword>
<dbReference type="InterPro" id="IPR017441">
    <property type="entry name" value="Protein_kinase_ATP_BS"/>
</dbReference>
<dbReference type="FunFam" id="3.30.200.20:FF:000042">
    <property type="entry name" value="Aurora kinase A"/>
    <property type="match status" value="1"/>
</dbReference>
<dbReference type="InParanoid" id="F0VCG8"/>
<evidence type="ECO:0000256" key="6">
    <source>
        <dbReference type="PIRSR" id="PIRSR630616-2"/>
    </source>
</evidence>
<feature type="binding site" evidence="6">
    <location>
        <position position="404"/>
    </location>
    <ligand>
        <name>ATP</name>
        <dbReference type="ChEBI" id="CHEBI:30616"/>
    </ligand>
</feature>
<keyword evidence="1" id="KW-0723">Serine/threonine-protein kinase</keyword>
<accession>F0VCG8</accession>
<dbReference type="GO" id="GO:0005524">
    <property type="term" value="F:ATP binding"/>
    <property type="evidence" value="ECO:0007669"/>
    <property type="project" value="UniProtKB-UniRule"/>
</dbReference>
<dbReference type="OMA" id="SQCHIDE"/>
<evidence type="ECO:0000256" key="5">
    <source>
        <dbReference type="ARBA" id="ARBA00022840"/>
    </source>
</evidence>
<dbReference type="PANTHER" id="PTHR24350">
    <property type="entry name" value="SERINE/THREONINE-PROTEIN KINASE IAL-RELATED"/>
    <property type="match status" value="1"/>
</dbReference>
<feature type="binding site" evidence="6 7">
    <location>
        <position position="276"/>
    </location>
    <ligand>
        <name>ATP</name>
        <dbReference type="ChEBI" id="CHEBI:30616"/>
    </ligand>
</feature>
<dbReference type="AlphaFoldDB" id="F0VCG8"/>
<name>F0VCG8_NEOCL</name>